<feature type="non-terminal residue" evidence="2">
    <location>
        <position position="69"/>
    </location>
</feature>
<reference evidence="2" key="1">
    <citation type="submission" date="2023-10" db="EMBL/GenBank/DDBJ databases">
        <title>Genome assembly of Pristionchus species.</title>
        <authorList>
            <person name="Yoshida K."/>
            <person name="Sommer R.J."/>
        </authorList>
    </citation>
    <scope>NUCLEOTIDE SEQUENCE</scope>
    <source>
        <strain evidence="2">RS5133</strain>
    </source>
</reference>
<proteinExistence type="predicted"/>
<dbReference type="Proteomes" id="UP001432322">
    <property type="component" value="Unassembled WGS sequence"/>
</dbReference>
<accession>A0AAV5V3N0</accession>
<keyword evidence="1" id="KW-1133">Transmembrane helix</keyword>
<comment type="caution">
    <text evidence="2">The sequence shown here is derived from an EMBL/GenBank/DDBJ whole genome shotgun (WGS) entry which is preliminary data.</text>
</comment>
<feature type="transmembrane region" description="Helical" evidence="1">
    <location>
        <begin position="46"/>
        <end position="68"/>
    </location>
</feature>
<keyword evidence="3" id="KW-1185">Reference proteome</keyword>
<feature type="transmembrane region" description="Helical" evidence="1">
    <location>
        <begin position="6"/>
        <end position="25"/>
    </location>
</feature>
<name>A0AAV5V3N0_9BILA</name>
<evidence type="ECO:0008006" key="4">
    <source>
        <dbReference type="Google" id="ProtNLM"/>
    </source>
</evidence>
<gene>
    <name evidence="2" type="ORF">PFISCL1PPCAC_4295</name>
</gene>
<dbReference type="EMBL" id="BTSY01000002">
    <property type="protein sequence ID" value="GMT12998.1"/>
    <property type="molecule type" value="Genomic_DNA"/>
</dbReference>
<dbReference type="AlphaFoldDB" id="A0AAV5V3N0"/>
<evidence type="ECO:0000313" key="2">
    <source>
        <dbReference type="EMBL" id="GMT12998.1"/>
    </source>
</evidence>
<organism evidence="2 3">
    <name type="scientific">Pristionchus fissidentatus</name>
    <dbReference type="NCBI Taxonomy" id="1538716"/>
    <lineage>
        <taxon>Eukaryota</taxon>
        <taxon>Metazoa</taxon>
        <taxon>Ecdysozoa</taxon>
        <taxon>Nematoda</taxon>
        <taxon>Chromadorea</taxon>
        <taxon>Rhabditida</taxon>
        <taxon>Rhabditina</taxon>
        <taxon>Diplogasteromorpha</taxon>
        <taxon>Diplogasteroidea</taxon>
        <taxon>Neodiplogasteridae</taxon>
        <taxon>Pristionchus</taxon>
    </lineage>
</organism>
<keyword evidence="1" id="KW-0812">Transmembrane</keyword>
<sequence>MSAQTVILILDVTVNVLYVILFLLIPVQIRLIYVIQSDRVPSIFRIIITHILLSHIWTNVSGVINYILQ</sequence>
<protein>
    <recommendedName>
        <fullName evidence="4">G protein-coupled receptor</fullName>
    </recommendedName>
</protein>
<keyword evidence="1" id="KW-0472">Membrane</keyword>
<evidence type="ECO:0000313" key="3">
    <source>
        <dbReference type="Proteomes" id="UP001432322"/>
    </source>
</evidence>
<evidence type="ECO:0000256" key="1">
    <source>
        <dbReference type="SAM" id="Phobius"/>
    </source>
</evidence>